<dbReference type="AlphaFoldDB" id="A0A183JEL7"/>
<feature type="region of interest" description="Disordered" evidence="1">
    <location>
        <begin position="392"/>
        <end position="421"/>
    </location>
</feature>
<feature type="compositionally biased region" description="Polar residues" evidence="1">
    <location>
        <begin position="347"/>
        <end position="362"/>
    </location>
</feature>
<evidence type="ECO:0000313" key="3">
    <source>
        <dbReference type="Proteomes" id="UP000279833"/>
    </source>
</evidence>
<name>A0A183JEL7_9TREM</name>
<dbReference type="EMBL" id="UZAK01000876">
    <property type="protein sequence ID" value="VDO65784.1"/>
    <property type="molecule type" value="Genomic_DNA"/>
</dbReference>
<feature type="region of interest" description="Disordered" evidence="1">
    <location>
        <begin position="336"/>
        <end position="376"/>
    </location>
</feature>
<evidence type="ECO:0000313" key="2">
    <source>
        <dbReference type="EMBL" id="VDO65784.1"/>
    </source>
</evidence>
<protein>
    <submittedName>
        <fullName evidence="4">Zinc finger MIZ domain-containing protein 1</fullName>
    </submittedName>
</protein>
<dbReference type="STRING" id="6186.A0A183JEL7"/>
<reference evidence="4" key="1">
    <citation type="submission" date="2016-06" db="UniProtKB">
        <authorList>
            <consortium name="WormBaseParasite"/>
        </authorList>
    </citation>
    <scope>IDENTIFICATION</scope>
</reference>
<evidence type="ECO:0000256" key="1">
    <source>
        <dbReference type="SAM" id="MobiDB-lite"/>
    </source>
</evidence>
<keyword evidence="3" id="KW-1185">Reference proteome</keyword>
<dbReference type="WBParaSite" id="SCUD_0000113001-mRNA-1">
    <property type="protein sequence ID" value="SCUD_0000113001-mRNA-1"/>
    <property type="gene ID" value="SCUD_0000113001"/>
</dbReference>
<organism evidence="4">
    <name type="scientific">Schistosoma curassoni</name>
    <dbReference type="NCBI Taxonomy" id="6186"/>
    <lineage>
        <taxon>Eukaryota</taxon>
        <taxon>Metazoa</taxon>
        <taxon>Spiralia</taxon>
        <taxon>Lophotrochozoa</taxon>
        <taxon>Platyhelminthes</taxon>
        <taxon>Trematoda</taxon>
        <taxon>Digenea</taxon>
        <taxon>Strigeidida</taxon>
        <taxon>Schistosomatoidea</taxon>
        <taxon>Schistosomatidae</taxon>
        <taxon>Schistosoma</taxon>
    </lineage>
</organism>
<gene>
    <name evidence="2" type="ORF">SCUD_LOCUS1131</name>
</gene>
<sequence>MNPVFVLRPACAYPPILQTNITNGPDLYRERDTFNYGVANGQPLPVQPMSSNQAMYHGSVSAPGLSCPNTTMSPQSQMPTQQSHFQMQQYSQMQQSYGDAMGNCQVSSFQPQQQYPTMILNSNLDKVASQQLSTSESPPNLNYIRNPNINGALPHSQIMSNTTASYGLPSAPNCTTIASHQPRTSLISMGTQNIVNRNIPQSQQISCRSSATRVVSSESVCFALDPPFISMILLRHYYCHCHYALGLGNQIRVGWRMPFGGLCSIESNRPKISNNFKKTYSIIAFQPSSMYLPYSSECPVTQPGSGITAPYSVAMSTCNTIPQVINNTMVPGSVCCPGQSPRPPAGSRNQVSSNAPTSTPLMQQQQMYSSQQSRSLNNSSVYSGSCYGNQQYTQPSPAFRPSPSTMNSQTTASVVTRSTTPRDAQGNNCLTMHHTLPQQQSQQLSVSQCSNPSPIVGPGSLQSGVRSIGSCSVNSGTTSIYNHPCTPTGHSVPSAIGSNQTVAPNPSTPPCVMPTGNSRVMGSHVSFANLKNIGSNDI</sequence>
<proteinExistence type="predicted"/>
<dbReference type="Proteomes" id="UP000279833">
    <property type="component" value="Unassembled WGS sequence"/>
</dbReference>
<feature type="compositionally biased region" description="Low complexity" evidence="1">
    <location>
        <begin position="363"/>
        <end position="376"/>
    </location>
</feature>
<accession>A0A183JEL7</accession>
<evidence type="ECO:0000313" key="4">
    <source>
        <dbReference type="WBParaSite" id="SCUD_0000113001-mRNA-1"/>
    </source>
</evidence>
<reference evidence="2 3" key="2">
    <citation type="submission" date="2018-11" db="EMBL/GenBank/DDBJ databases">
        <authorList>
            <consortium name="Pathogen Informatics"/>
        </authorList>
    </citation>
    <scope>NUCLEOTIDE SEQUENCE [LARGE SCALE GENOMIC DNA]</scope>
    <source>
        <strain evidence="2">Dakar</strain>
        <strain evidence="3">Dakar, Senegal</strain>
    </source>
</reference>